<organism evidence="1 2">
    <name type="scientific">Fasciolopsis buskii</name>
    <dbReference type="NCBI Taxonomy" id="27845"/>
    <lineage>
        <taxon>Eukaryota</taxon>
        <taxon>Metazoa</taxon>
        <taxon>Spiralia</taxon>
        <taxon>Lophotrochozoa</taxon>
        <taxon>Platyhelminthes</taxon>
        <taxon>Trematoda</taxon>
        <taxon>Digenea</taxon>
        <taxon>Plagiorchiida</taxon>
        <taxon>Echinostomata</taxon>
        <taxon>Echinostomatoidea</taxon>
        <taxon>Fasciolidae</taxon>
        <taxon>Fasciolopsis</taxon>
    </lineage>
</organism>
<protein>
    <submittedName>
        <fullName evidence="1">Uncharacterized protein</fullName>
    </submittedName>
</protein>
<sequence length="101" mass="10944">MPGGYTDLFDPSRLRDLSELRLAELALESGLPNEIDVALNSLLALSVTPSMTKGSTSIRLAQCSNLLSLILATVGIYDDKDRIEVSHRRLGFAAKVVQSAR</sequence>
<dbReference type="EMBL" id="LUCM01005919">
    <property type="protein sequence ID" value="KAA0192078.1"/>
    <property type="molecule type" value="Genomic_DNA"/>
</dbReference>
<proteinExistence type="predicted"/>
<reference evidence="1" key="1">
    <citation type="submission" date="2019-05" db="EMBL/GenBank/DDBJ databases">
        <title>Annotation for the trematode Fasciolopsis buski.</title>
        <authorList>
            <person name="Choi Y.-J."/>
        </authorList>
    </citation>
    <scope>NUCLEOTIDE SEQUENCE</scope>
    <source>
        <strain evidence="1">HT</strain>
        <tissue evidence="1">Whole worm</tissue>
    </source>
</reference>
<dbReference type="OrthoDB" id="1938591at2759"/>
<accession>A0A8E0RW26</accession>
<dbReference type="Proteomes" id="UP000728185">
    <property type="component" value="Unassembled WGS sequence"/>
</dbReference>
<dbReference type="AlphaFoldDB" id="A0A8E0RW26"/>
<keyword evidence="2" id="KW-1185">Reference proteome</keyword>
<name>A0A8E0RW26_9TREM</name>
<evidence type="ECO:0000313" key="1">
    <source>
        <dbReference type="EMBL" id="KAA0192078.1"/>
    </source>
</evidence>
<evidence type="ECO:0000313" key="2">
    <source>
        <dbReference type="Proteomes" id="UP000728185"/>
    </source>
</evidence>
<gene>
    <name evidence="1" type="ORF">FBUS_11521</name>
</gene>
<comment type="caution">
    <text evidence="1">The sequence shown here is derived from an EMBL/GenBank/DDBJ whole genome shotgun (WGS) entry which is preliminary data.</text>
</comment>